<name>A0AAQ4DYN8_AMBAM</name>
<dbReference type="Gene3D" id="1.10.1380.10">
    <property type="entry name" value="Neutral endopeptidase , domain2"/>
    <property type="match status" value="1"/>
</dbReference>
<evidence type="ECO:0000256" key="2">
    <source>
        <dbReference type="ARBA" id="ARBA00007357"/>
    </source>
</evidence>
<dbReference type="PROSITE" id="PS51885">
    <property type="entry name" value="NEPRILYSIN"/>
    <property type="match status" value="1"/>
</dbReference>
<dbReference type="InterPro" id="IPR024079">
    <property type="entry name" value="MetalloPept_cat_dom_sf"/>
</dbReference>
<evidence type="ECO:0000256" key="8">
    <source>
        <dbReference type="SAM" id="MobiDB-lite"/>
    </source>
</evidence>
<keyword evidence="12" id="KW-1185">Reference proteome</keyword>
<organism evidence="11 12">
    <name type="scientific">Amblyomma americanum</name>
    <name type="common">Lone star tick</name>
    <dbReference type="NCBI Taxonomy" id="6943"/>
    <lineage>
        <taxon>Eukaryota</taxon>
        <taxon>Metazoa</taxon>
        <taxon>Ecdysozoa</taxon>
        <taxon>Arthropoda</taxon>
        <taxon>Chelicerata</taxon>
        <taxon>Arachnida</taxon>
        <taxon>Acari</taxon>
        <taxon>Parasitiformes</taxon>
        <taxon>Ixodida</taxon>
        <taxon>Ixodoidea</taxon>
        <taxon>Ixodidae</taxon>
        <taxon>Amblyomminae</taxon>
        <taxon>Amblyomma</taxon>
    </lineage>
</organism>
<comment type="cofactor">
    <cofactor evidence="1">
        <name>Zn(2+)</name>
        <dbReference type="ChEBI" id="CHEBI:29105"/>
    </cofactor>
</comment>
<feature type="region of interest" description="Disordered" evidence="8">
    <location>
        <begin position="339"/>
        <end position="514"/>
    </location>
</feature>
<dbReference type="InterPro" id="IPR018497">
    <property type="entry name" value="Peptidase_M13_C"/>
</dbReference>
<dbReference type="Gene3D" id="2.10.90.10">
    <property type="entry name" value="Cystine-knot cytokines"/>
    <property type="match status" value="1"/>
</dbReference>
<feature type="compositionally biased region" description="Low complexity" evidence="8">
    <location>
        <begin position="176"/>
        <end position="192"/>
    </location>
</feature>
<dbReference type="EMBL" id="JARKHS020025332">
    <property type="protein sequence ID" value="KAK8767578.1"/>
    <property type="molecule type" value="Genomic_DNA"/>
</dbReference>
<evidence type="ECO:0000259" key="10">
    <source>
        <dbReference type="Pfam" id="PF05649"/>
    </source>
</evidence>
<reference evidence="11 12" key="1">
    <citation type="journal article" date="2023" name="Arcadia Sci">
        <title>De novo assembly of a long-read Amblyomma americanum tick genome.</title>
        <authorList>
            <person name="Chou S."/>
            <person name="Poskanzer K.E."/>
            <person name="Rollins M."/>
            <person name="Thuy-Boun P.S."/>
        </authorList>
    </citation>
    <scope>NUCLEOTIDE SEQUENCE [LARGE SCALE GENOMIC DNA]</scope>
    <source>
        <strain evidence="11">F_SG_1</strain>
        <tissue evidence="11">Salivary glands</tissue>
    </source>
</reference>
<evidence type="ECO:0000259" key="9">
    <source>
        <dbReference type="Pfam" id="PF01431"/>
    </source>
</evidence>
<dbReference type="Pfam" id="PF05649">
    <property type="entry name" value="Peptidase_M13_N"/>
    <property type="match status" value="1"/>
</dbReference>
<dbReference type="GO" id="GO:0004222">
    <property type="term" value="F:metalloendopeptidase activity"/>
    <property type="evidence" value="ECO:0007669"/>
    <property type="project" value="InterPro"/>
</dbReference>
<dbReference type="SUPFAM" id="SSF55486">
    <property type="entry name" value="Metalloproteases ('zincins'), catalytic domain"/>
    <property type="match status" value="1"/>
</dbReference>
<keyword evidence="3" id="KW-0645">Protease</keyword>
<evidence type="ECO:0000256" key="6">
    <source>
        <dbReference type="ARBA" id="ARBA00022833"/>
    </source>
</evidence>
<sequence length="1252" mass="135464">MSTQEPPKDRSKGSRKGRGHKSSISEGGGKRRSSAPADDAGRRVSKSDAAHDGGRVRDDVAPLSKPTSAPPDAPPLPQPEDIPAGSNPFPPPPPASSSTEQPKDAAAISSQDLAPLASPPEQPGDVAVVSNEVPPSVVPSSEQPHDDAVAANRGPPPPVVSPPQQPEDVAAVSNLVSPQAVPAAQQPADVSAISAHSRPLDATSPKSCEGDLAVPGPDFLPALPVPPVPVATLAKKESGTSCEPDLSSSDIGDRALCPYTRTLDRDPARFPPEIATVHCNCVESLCGDVGDFRCHEVKEKLLVNYPAQRRNSSVEVTTACICVATTRTLARALALAWPEEQEDHRAERAAMSTQEPPKDRSKGSRKGRGHKSSISEGGGKRRSSAPADDAGRRVSKSDAAQDGGRVRDDVAPLSKPTSAPPDAPPMPQPEDIPAGSNPFPPPPRASSSTEQPKDAAAISSQDLAPLASPPEQPGDVAVVSNEVSPSVVPSSEQPHDDAVAANRGPPPPVVSRPQQPEDVAAVSNLVSPQAMPAAQQPADVSAISAHSRPLDATSPKSCEGDLAVPGPDFLPALPVPPVPELTPPPQGFAKWLHWLDAKTAAALTGFVLIAAAVLTTVLHAGQIKAGGSWLCMTLDCAAHRNLLDAVLNDSVDPCQDFDAFVCPRHQTPSATAYGVDVSTSTLSSMRRHWLDGFEKLLEDGKEFLAVGNKAAAMYASCLTHKPANKDAVEQFMDMLKLRSIDQQQQVASVFGVLVDVAYNWQAPLWFRVSVLPRNAYHPSRRVLITRNPLIAEWQAALEGLNGRDEYRKRWSQTEGVHASDSVILRSYDTRRAIFRMLLSKSASTTDALRRFALGDASNHASFARDMPQLLNQHIRSNENFSKEDLMIFEEAHLLEAINAAFARFENRELMQHVLWLFRDVYGPISDPSMLLSHGHDRDANKTLHRYCSSQVEASYHLLVNALFAFSRLTPLERQSIIELIKGIHQRAVQLIRDVDWLEWRSKSMAIAKLDGLKTLLWPPNELITVGDLFNIYRAFPDNASSFMEYWMETREAIRNYTTKNLVGNVELLGAPGSYDVPIISYVPVLNIAFISMAALSRPLFYAAGTRAVNYGGLGYQYAREIVRALDSTGVVVDAYGSIGNRWISGLSAAEYEKRVACLRSVDKDIFPVVPALELAYSAYTAVKHNDGPKILDRTTETQIFFITMCLGMCRHQQGHKERACNKAVMAFQPFAEAFKCDWSSRMNVKEKCAFFM</sequence>
<feature type="region of interest" description="Disordered" evidence="8">
    <location>
        <begin position="1"/>
        <end position="213"/>
    </location>
</feature>
<feature type="compositionally biased region" description="Low complexity" evidence="8">
    <location>
        <begin position="529"/>
        <end position="538"/>
    </location>
</feature>
<keyword evidence="5" id="KW-0378">Hydrolase</keyword>
<dbReference type="SUPFAM" id="SSF57501">
    <property type="entry name" value="Cystine-knot cytokines"/>
    <property type="match status" value="1"/>
</dbReference>
<dbReference type="InterPro" id="IPR029034">
    <property type="entry name" value="Cystine-knot_cytokine"/>
</dbReference>
<keyword evidence="4" id="KW-0479">Metal-binding</keyword>
<dbReference type="InterPro" id="IPR008753">
    <property type="entry name" value="Peptidase_M13_N"/>
</dbReference>
<feature type="compositionally biased region" description="Basic and acidic residues" evidence="8">
    <location>
        <begin position="1"/>
        <end position="12"/>
    </location>
</feature>
<evidence type="ECO:0000256" key="7">
    <source>
        <dbReference type="ARBA" id="ARBA00023049"/>
    </source>
</evidence>
<keyword evidence="6" id="KW-0862">Zinc</keyword>
<evidence type="ECO:0000256" key="3">
    <source>
        <dbReference type="ARBA" id="ARBA00022670"/>
    </source>
</evidence>
<dbReference type="InterPro" id="IPR042089">
    <property type="entry name" value="Peptidase_M13_dom_2"/>
</dbReference>
<dbReference type="Gene3D" id="3.40.390.10">
    <property type="entry name" value="Collagenase (Catalytic Domain)"/>
    <property type="match status" value="1"/>
</dbReference>
<feature type="domain" description="Peptidase M13 C-terminal" evidence="9">
    <location>
        <begin position="1081"/>
        <end position="1158"/>
    </location>
</feature>
<comment type="caution">
    <text evidence="11">The sequence shown here is derived from an EMBL/GenBank/DDBJ whole genome shotgun (WGS) entry which is preliminary data.</text>
</comment>
<dbReference type="GO" id="GO:0005886">
    <property type="term" value="C:plasma membrane"/>
    <property type="evidence" value="ECO:0007669"/>
    <property type="project" value="TreeGrafter"/>
</dbReference>
<evidence type="ECO:0000313" key="11">
    <source>
        <dbReference type="EMBL" id="KAK8767578.1"/>
    </source>
</evidence>
<feature type="compositionally biased region" description="Low complexity" evidence="8">
    <location>
        <begin position="478"/>
        <end position="492"/>
    </location>
</feature>
<protein>
    <recommendedName>
        <fullName evidence="13">M13 family peptidase</fullName>
    </recommendedName>
</protein>
<proteinExistence type="inferred from homology"/>
<dbReference type="Proteomes" id="UP001321473">
    <property type="component" value="Unassembled WGS sequence"/>
</dbReference>
<comment type="similarity">
    <text evidence="2">Belongs to the peptidase M13 family.</text>
</comment>
<dbReference type="PANTHER" id="PTHR11733:SF241">
    <property type="entry name" value="GH26575P-RELATED"/>
    <property type="match status" value="1"/>
</dbReference>
<evidence type="ECO:0000313" key="12">
    <source>
        <dbReference type="Proteomes" id="UP001321473"/>
    </source>
</evidence>
<dbReference type="AlphaFoldDB" id="A0AAQ4DYN8"/>
<evidence type="ECO:0000256" key="1">
    <source>
        <dbReference type="ARBA" id="ARBA00001947"/>
    </source>
</evidence>
<evidence type="ECO:0000256" key="5">
    <source>
        <dbReference type="ARBA" id="ARBA00022801"/>
    </source>
</evidence>
<feature type="compositionally biased region" description="Basic and acidic residues" evidence="8">
    <location>
        <begin position="39"/>
        <end position="60"/>
    </location>
</feature>
<evidence type="ECO:0008006" key="13">
    <source>
        <dbReference type="Google" id="ProtNLM"/>
    </source>
</evidence>
<dbReference type="InterPro" id="IPR000718">
    <property type="entry name" value="Peptidase_M13"/>
</dbReference>
<feature type="region of interest" description="Disordered" evidence="8">
    <location>
        <begin position="529"/>
        <end position="558"/>
    </location>
</feature>
<evidence type="ECO:0000256" key="4">
    <source>
        <dbReference type="ARBA" id="ARBA00022723"/>
    </source>
</evidence>
<feature type="compositionally biased region" description="Low complexity" evidence="8">
    <location>
        <begin position="126"/>
        <end position="142"/>
    </location>
</feature>
<dbReference type="GO" id="GO:0046872">
    <property type="term" value="F:metal ion binding"/>
    <property type="evidence" value="ECO:0007669"/>
    <property type="project" value="UniProtKB-KW"/>
</dbReference>
<accession>A0AAQ4DYN8</accession>
<gene>
    <name evidence="11" type="ORF">V5799_005642</name>
</gene>
<feature type="domain" description="Peptidase M13 N-terminal" evidence="10">
    <location>
        <begin position="653"/>
        <end position="1013"/>
    </location>
</feature>
<dbReference type="Pfam" id="PF01431">
    <property type="entry name" value="Peptidase_M13"/>
    <property type="match status" value="1"/>
</dbReference>
<feature type="compositionally biased region" description="Pro residues" evidence="8">
    <location>
        <begin position="418"/>
        <end position="430"/>
    </location>
</feature>
<keyword evidence="7" id="KW-0482">Metalloprotease</keyword>
<feature type="compositionally biased region" description="Pro residues" evidence="8">
    <location>
        <begin position="154"/>
        <end position="165"/>
    </location>
</feature>
<dbReference type="PANTHER" id="PTHR11733">
    <property type="entry name" value="ZINC METALLOPROTEASE FAMILY M13 NEPRILYSIN-RELATED"/>
    <property type="match status" value="1"/>
</dbReference>
<feature type="compositionally biased region" description="Pro residues" evidence="8">
    <location>
        <begin position="68"/>
        <end position="80"/>
    </location>
</feature>
<dbReference type="GO" id="GO:0016485">
    <property type="term" value="P:protein processing"/>
    <property type="evidence" value="ECO:0007669"/>
    <property type="project" value="TreeGrafter"/>
</dbReference>